<keyword evidence="1" id="KW-1133">Transmembrane helix</keyword>
<proteinExistence type="predicted"/>
<gene>
    <name evidence="2" type="ORF">g.45855</name>
</gene>
<keyword evidence="1" id="KW-0812">Transmembrane</keyword>
<keyword evidence="1" id="KW-0472">Membrane</keyword>
<reference evidence="2" key="1">
    <citation type="submission" date="2015-12" db="EMBL/GenBank/DDBJ databases">
        <title>De novo transcriptome assembly of four potential Pierce s Disease insect vectors from Arizona vineyards.</title>
        <authorList>
            <person name="Tassone E.E."/>
        </authorList>
    </citation>
    <scope>NUCLEOTIDE SEQUENCE</scope>
</reference>
<dbReference type="AlphaFoldDB" id="A0A1B6CYW2"/>
<name>A0A1B6CYW2_9HEMI</name>
<feature type="transmembrane region" description="Helical" evidence="1">
    <location>
        <begin position="21"/>
        <end position="52"/>
    </location>
</feature>
<sequence length="102" mass="12334">MVLIMEYFCLNYYSARYLKKWFLFLQNLVILSWTSHHTCSILLVFGMFNLIWPLCWNRQNSWNDLQGNAYNLQTLNSYMPSSNHLLLWFLVVPTVEEPHERN</sequence>
<evidence type="ECO:0000313" key="2">
    <source>
        <dbReference type="EMBL" id="JAS18614.1"/>
    </source>
</evidence>
<protein>
    <submittedName>
        <fullName evidence="2">Uncharacterized protein</fullName>
    </submittedName>
</protein>
<organism evidence="2">
    <name type="scientific">Clastoptera arizonana</name>
    <name type="common">Arizona spittle bug</name>
    <dbReference type="NCBI Taxonomy" id="38151"/>
    <lineage>
        <taxon>Eukaryota</taxon>
        <taxon>Metazoa</taxon>
        <taxon>Ecdysozoa</taxon>
        <taxon>Arthropoda</taxon>
        <taxon>Hexapoda</taxon>
        <taxon>Insecta</taxon>
        <taxon>Pterygota</taxon>
        <taxon>Neoptera</taxon>
        <taxon>Paraneoptera</taxon>
        <taxon>Hemiptera</taxon>
        <taxon>Auchenorrhyncha</taxon>
        <taxon>Cercopoidea</taxon>
        <taxon>Clastopteridae</taxon>
        <taxon>Clastoptera</taxon>
    </lineage>
</organism>
<evidence type="ECO:0000256" key="1">
    <source>
        <dbReference type="SAM" id="Phobius"/>
    </source>
</evidence>
<accession>A0A1B6CYW2</accession>
<dbReference type="EMBL" id="GEDC01018684">
    <property type="protein sequence ID" value="JAS18614.1"/>
    <property type="molecule type" value="Transcribed_RNA"/>
</dbReference>